<dbReference type="Proteomes" id="UP000271222">
    <property type="component" value="Unassembled WGS sequence"/>
</dbReference>
<name>A0A454TLP1_9RALS</name>
<dbReference type="OrthoDB" id="8587at2"/>
<evidence type="ECO:0000259" key="2">
    <source>
        <dbReference type="Pfam" id="PF13953"/>
    </source>
</evidence>
<reference evidence="3 4" key="1">
    <citation type="submission" date="2018-10" db="EMBL/GenBank/DDBJ databases">
        <title>Draft Genome Sequence of Ralstonia pseudosolanacearum (R. solanacearum phylotype I) Strain Tg03 Isolated from Luffa cylindrica in China.</title>
        <authorList>
            <person name="Yuan G.-Q."/>
            <person name="Li Q.-Q."/>
            <person name="Zhang Y.-W."/>
        </authorList>
    </citation>
    <scope>NUCLEOTIDE SEQUENCE [LARGE SCALE GENOMIC DNA]</scope>
    <source>
        <strain evidence="3 4">Tg03</strain>
    </source>
</reference>
<dbReference type="AlphaFoldDB" id="A0A454TLP1"/>
<feature type="signal peptide" evidence="1">
    <location>
        <begin position="1"/>
        <end position="26"/>
    </location>
</feature>
<dbReference type="Gene3D" id="2.60.40.2070">
    <property type="match status" value="1"/>
</dbReference>
<dbReference type="InterPro" id="IPR025949">
    <property type="entry name" value="PapC-like_C"/>
</dbReference>
<protein>
    <submittedName>
        <fullName evidence="3">Fimbrial biogenesis outer membrane usher protein</fullName>
    </submittedName>
</protein>
<feature type="domain" description="PapC-like C-terminal" evidence="2">
    <location>
        <begin position="693"/>
        <end position="753"/>
    </location>
</feature>
<dbReference type="Pfam" id="PF13953">
    <property type="entry name" value="PapC_C"/>
    <property type="match status" value="1"/>
</dbReference>
<evidence type="ECO:0000256" key="1">
    <source>
        <dbReference type="SAM" id="SignalP"/>
    </source>
</evidence>
<dbReference type="PANTHER" id="PTHR30451">
    <property type="entry name" value="OUTER MEMBRANE USHER PROTEIN"/>
    <property type="match status" value="1"/>
</dbReference>
<dbReference type="Gene3D" id="2.60.40.3110">
    <property type="match status" value="1"/>
</dbReference>
<sequence length="766" mass="80713">MKLRTQILRGAMAVAPVALACVAAYASELSAPVQGQSIFPAIFVNQRPVDGVVRLLRRQGELFIRSADLPHLGIKNWIAADGELPLRAVPGLTYTYLESAQTLEISVPDDQLIAQQIGRQRERGAVDRASVGGVINYDLVTQYQSSGAGKQLTGYLSSEQRLILPFGVGANTGAYNSMTRRFMRYDTRFDFPFADDLGLLSVGDVISGSLSWSRAVRMGGIRIARNYAARPDLITFPTPLITGSAVVPTTVDLMVNNMRVLNTNVPSGPFVINDAPLLNGAGDVVLVVKDQLGRLVPTSLPLYVDSRLLRPGFYTYDFSLGTLRNGFGTSSLGYDSHVVSSGSLTYGLTDAMTAQAHLEAGAGLASGGMGGLVKLGNSGVMNANLSTSSLEGRRGASYGLGYQYISRTFSVTANTRYSTSGFSDLGSLSTFYVTRRQNSVTLSRSLGNASSVGLALVSNTDNAGVTTRAASTTFSTRIARGANLSLTLTKTTGGANQLQIFGALSLFFDNMPVIDVSSSHDAQTGANSLSVSNPPLNNSGWGFAGQLSHGENYRRGLGRVEYQGSLADGYAAIENVNTTTTSTVGLRGALTITSAGILPARYVYDAFGVVSTNGVPDVQILNNNLPIGRTNNQGYLLVPNLASYGINRISVDQDSLPDFASAPEGGVEMIPAGRSYVQKTIPIATARGIRIVAVDASGKALRPGALVRVGDDASISTVVGYDGQIYLEPKSSRTTVLVDDGASRCSMAVDVPPAAAGVQTIHATCK</sequence>
<dbReference type="InterPro" id="IPR043142">
    <property type="entry name" value="PapC-like_C_sf"/>
</dbReference>
<dbReference type="GO" id="GO:0015473">
    <property type="term" value="F:fimbrial usher porin activity"/>
    <property type="evidence" value="ECO:0007669"/>
    <property type="project" value="InterPro"/>
</dbReference>
<gene>
    <name evidence="3" type="ORF">EGA29_19800</name>
</gene>
<organism evidence="3 4">
    <name type="scientific">Ralstonia pseudosolanacearum</name>
    <dbReference type="NCBI Taxonomy" id="1310165"/>
    <lineage>
        <taxon>Bacteria</taxon>
        <taxon>Pseudomonadati</taxon>
        <taxon>Pseudomonadota</taxon>
        <taxon>Betaproteobacteria</taxon>
        <taxon>Burkholderiales</taxon>
        <taxon>Burkholderiaceae</taxon>
        <taxon>Ralstonia</taxon>
        <taxon>Ralstonia solanacearum species complex</taxon>
    </lineage>
</organism>
<dbReference type="Pfam" id="PF00577">
    <property type="entry name" value="Usher"/>
    <property type="match status" value="1"/>
</dbReference>
<dbReference type="InterPro" id="IPR000015">
    <property type="entry name" value="Fimb_usher"/>
</dbReference>
<comment type="caution">
    <text evidence="3">The sequence shown here is derived from an EMBL/GenBank/DDBJ whole genome shotgun (WGS) entry which is preliminary data.</text>
</comment>
<dbReference type="Gene3D" id="2.60.40.2610">
    <property type="entry name" value="Outer membrane usher protein FimD, plug domain"/>
    <property type="match status" value="1"/>
</dbReference>
<evidence type="ECO:0000313" key="3">
    <source>
        <dbReference type="EMBL" id="RNM03019.1"/>
    </source>
</evidence>
<dbReference type="RefSeq" id="WP_123203736.1">
    <property type="nucleotide sequence ID" value="NZ_RJTL01000038.1"/>
</dbReference>
<dbReference type="GO" id="GO:0009297">
    <property type="term" value="P:pilus assembly"/>
    <property type="evidence" value="ECO:0007669"/>
    <property type="project" value="InterPro"/>
</dbReference>
<dbReference type="EMBL" id="RJTL01000038">
    <property type="protein sequence ID" value="RNM03019.1"/>
    <property type="molecule type" value="Genomic_DNA"/>
</dbReference>
<accession>A0A454TLP1</accession>
<evidence type="ECO:0000313" key="4">
    <source>
        <dbReference type="Proteomes" id="UP000271222"/>
    </source>
</evidence>
<keyword evidence="1" id="KW-0732">Signal</keyword>
<dbReference type="GO" id="GO:0009279">
    <property type="term" value="C:cell outer membrane"/>
    <property type="evidence" value="ECO:0007669"/>
    <property type="project" value="TreeGrafter"/>
</dbReference>
<feature type="chain" id="PRO_5019569123" evidence="1">
    <location>
        <begin position="27"/>
        <end position="766"/>
    </location>
</feature>
<dbReference type="PANTHER" id="PTHR30451:SF5">
    <property type="entry name" value="SLR0019 PROTEIN"/>
    <property type="match status" value="1"/>
</dbReference>
<dbReference type="PROSITE" id="PS51257">
    <property type="entry name" value="PROKAR_LIPOPROTEIN"/>
    <property type="match status" value="1"/>
</dbReference>
<proteinExistence type="predicted"/>
<dbReference type="InterPro" id="IPR042186">
    <property type="entry name" value="FimD_plug_dom"/>
</dbReference>